<organism evidence="2 3">
    <name type="scientific">Blautia faecicola</name>
    <dbReference type="NCBI Taxonomy" id="2509240"/>
    <lineage>
        <taxon>Bacteria</taxon>
        <taxon>Bacillati</taxon>
        <taxon>Bacillota</taxon>
        <taxon>Clostridia</taxon>
        <taxon>Lachnospirales</taxon>
        <taxon>Lachnospiraceae</taxon>
        <taxon>Blautia</taxon>
    </lineage>
</organism>
<evidence type="ECO:0000313" key="3">
    <source>
        <dbReference type="Proteomes" id="UP000290106"/>
    </source>
</evidence>
<feature type="compositionally biased region" description="Polar residues" evidence="1">
    <location>
        <begin position="188"/>
        <end position="204"/>
    </location>
</feature>
<evidence type="ECO:0000313" key="2">
    <source>
        <dbReference type="EMBL" id="RXS76398.1"/>
    </source>
</evidence>
<proteinExistence type="predicted"/>
<dbReference type="InterPro" id="IPR043756">
    <property type="entry name" value="DUF5702"/>
</dbReference>
<gene>
    <name evidence="2" type="ORF">ETP43_15125</name>
</gene>
<dbReference type="RefSeq" id="WP_129259044.1">
    <property type="nucleotide sequence ID" value="NZ_SDKC01000001.1"/>
</dbReference>
<protein>
    <submittedName>
        <fullName evidence="2">Uncharacterized protein</fullName>
    </submittedName>
</protein>
<dbReference type="AlphaFoldDB" id="A0A4Q1RKX8"/>
<accession>A0A4Q1RKX8</accession>
<dbReference type="Proteomes" id="UP000290106">
    <property type="component" value="Unassembled WGS sequence"/>
</dbReference>
<evidence type="ECO:0000256" key="1">
    <source>
        <dbReference type="SAM" id="MobiDB-lite"/>
    </source>
</evidence>
<dbReference type="EMBL" id="SDKC01000001">
    <property type="protein sequence ID" value="RXS76398.1"/>
    <property type="molecule type" value="Genomic_DNA"/>
</dbReference>
<sequence length="497" mass="55275">MKKSGSITVFTSLFLAVFLLVFQVLLQSVQIAGGRVQAEAGVEEGLYSVFAGYDRELLERYHVFMVDGSYGTGVWKPERMYRTVKNCMEESCRPGGVVTGVRGENLWKCSSVSGAITAYTLMSDQHGRGYRAQAVDYMKETLGIQGIQLLMEKYRQQKDIFEEQEKEGNEIDVKQTMDSYEQAKKEAAQNQDSGSDSESQQRTEVSVPADFVNPLDVIRQLQKKGILALVVPPGKEVSQKGLGKEEWFSKREKLTGMGTPFYGTEENTLLAKGIFQAYMMQHLTDYTSTEHISDPLRYQLEYVIGGKTTDQENLKAVVYRLLAAREAANMMYLLRDPTRQSEIHEMALVICAAIGLPALEGIVSLALQAAWAFGESLMDVRQLLAGGKVPLVKTGATWMVSINQLAKLTELLKNGKSVEQKGMTYHEYLGILLMTGKTDTQTERTMDVVGAVMRSLPGKEGFRLDQGVIYLETEMEVSLAGNTFSLLRDYGYAMGNG</sequence>
<name>A0A4Q1RKX8_9FIRM</name>
<feature type="region of interest" description="Disordered" evidence="1">
    <location>
        <begin position="181"/>
        <end position="206"/>
    </location>
</feature>
<reference evidence="2 3" key="1">
    <citation type="submission" date="2019-01" db="EMBL/GenBank/DDBJ databases">
        <title>Blautia sp. nov. KGMB01111 isolated human feces.</title>
        <authorList>
            <person name="Park J.-E."/>
            <person name="Kim J.-S."/>
            <person name="Park S.-H."/>
        </authorList>
    </citation>
    <scope>NUCLEOTIDE SEQUENCE [LARGE SCALE GENOMIC DNA]</scope>
    <source>
        <strain evidence="2 3">KGMB01111</strain>
    </source>
</reference>
<dbReference type="OrthoDB" id="5135382at2"/>
<comment type="caution">
    <text evidence="2">The sequence shown here is derived from an EMBL/GenBank/DDBJ whole genome shotgun (WGS) entry which is preliminary data.</text>
</comment>
<keyword evidence="3" id="KW-1185">Reference proteome</keyword>
<dbReference type="Pfam" id="PF18960">
    <property type="entry name" value="DUF5702"/>
    <property type="match status" value="1"/>
</dbReference>